<comment type="caution">
    <text evidence="2">The sequence shown here is derived from an EMBL/GenBank/DDBJ whole genome shotgun (WGS) entry which is preliminary data.</text>
</comment>
<dbReference type="EMBL" id="MHLV01000024">
    <property type="protein sequence ID" value="OGZ17486.1"/>
    <property type="molecule type" value="Genomic_DNA"/>
</dbReference>
<dbReference type="AlphaFoldDB" id="A0A1G2DVC6"/>
<protein>
    <submittedName>
        <fullName evidence="2">Uncharacterized protein</fullName>
    </submittedName>
</protein>
<feature type="transmembrane region" description="Helical" evidence="1">
    <location>
        <begin position="34"/>
        <end position="55"/>
    </location>
</feature>
<keyword evidence="1" id="KW-1133">Transmembrane helix</keyword>
<evidence type="ECO:0000256" key="1">
    <source>
        <dbReference type="SAM" id="Phobius"/>
    </source>
</evidence>
<dbReference type="InterPro" id="IPR043993">
    <property type="entry name" value="T4SS_pilin"/>
</dbReference>
<reference evidence="2 3" key="1">
    <citation type="journal article" date="2016" name="Nat. Commun.">
        <title>Thousands of microbial genomes shed light on interconnected biogeochemical processes in an aquifer system.</title>
        <authorList>
            <person name="Anantharaman K."/>
            <person name="Brown C.T."/>
            <person name="Hug L.A."/>
            <person name="Sharon I."/>
            <person name="Castelle C.J."/>
            <person name="Probst A.J."/>
            <person name="Thomas B.C."/>
            <person name="Singh A."/>
            <person name="Wilkins M.J."/>
            <person name="Karaoz U."/>
            <person name="Brodie E.L."/>
            <person name="Williams K.H."/>
            <person name="Hubbard S.S."/>
            <person name="Banfield J.F."/>
        </authorList>
    </citation>
    <scope>NUCLEOTIDE SEQUENCE [LARGE SCALE GENOMIC DNA]</scope>
</reference>
<accession>A0A1G2DVC6</accession>
<proteinExistence type="predicted"/>
<name>A0A1G2DVC6_9BACT</name>
<dbReference type="Pfam" id="PF18895">
    <property type="entry name" value="T4SS_pilin"/>
    <property type="match status" value="1"/>
</dbReference>
<keyword evidence="1" id="KW-0812">Transmembrane</keyword>
<organism evidence="2 3">
    <name type="scientific">Candidatus Nealsonbacteria bacterium RBG_13_36_15</name>
    <dbReference type="NCBI Taxonomy" id="1801660"/>
    <lineage>
        <taxon>Bacteria</taxon>
        <taxon>Candidatus Nealsoniibacteriota</taxon>
    </lineage>
</organism>
<dbReference type="Proteomes" id="UP000176752">
    <property type="component" value="Unassembled WGS sequence"/>
</dbReference>
<sequence length="101" mass="10422">MTLPTVGLAITAPTTTIPSPVTAAGDIITLIDNVANWLFAILLSVALLFILIAAFQFLTSGGDPARVSSARGSLMYALIGLGVAFLARGLVFLVKFVLGMA</sequence>
<keyword evidence="1" id="KW-0472">Membrane</keyword>
<gene>
    <name evidence="2" type="ORF">A2Z78_00820</name>
</gene>
<evidence type="ECO:0000313" key="2">
    <source>
        <dbReference type="EMBL" id="OGZ17486.1"/>
    </source>
</evidence>
<evidence type="ECO:0000313" key="3">
    <source>
        <dbReference type="Proteomes" id="UP000176752"/>
    </source>
</evidence>
<feature type="transmembrane region" description="Helical" evidence="1">
    <location>
        <begin position="76"/>
        <end position="98"/>
    </location>
</feature>